<name>A0A0P9DI27_9CHLR</name>
<gene>
    <name evidence="2" type="ORF">SE17_11865</name>
</gene>
<dbReference type="AlphaFoldDB" id="A0A0P9DI27"/>
<dbReference type="PANTHER" id="PTHR43685:SF2">
    <property type="entry name" value="GLYCOSYLTRANSFERASE 2-LIKE DOMAIN-CONTAINING PROTEIN"/>
    <property type="match status" value="1"/>
</dbReference>
<dbReference type="SUPFAM" id="SSF53448">
    <property type="entry name" value="Nucleotide-diphospho-sugar transferases"/>
    <property type="match status" value="1"/>
</dbReference>
<keyword evidence="3" id="KW-1185">Reference proteome</keyword>
<organism evidence="2 3">
    <name type="scientific">Kouleothrix aurantiaca</name>
    <dbReference type="NCBI Taxonomy" id="186479"/>
    <lineage>
        <taxon>Bacteria</taxon>
        <taxon>Bacillati</taxon>
        <taxon>Chloroflexota</taxon>
        <taxon>Chloroflexia</taxon>
        <taxon>Chloroflexales</taxon>
        <taxon>Roseiflexineae</taxon>
        <taxon>Roseiflexaceae</taxon>
        <taxon>Kouleothrix</taxon>
    </lineage>
</organism>
<dbReference type="Pfam" id="PF00535">
    <property type="entry name" value="Glycos_transf_2"/>
    <property type="match status" value="1"/>
</dbReference>
<dbReference type="InterPro" id="IPR029044">
    <property type="entry name" value="Nucleotide-diphossugar_trans"/>
</dbReference>
<dbReference type="PANTHER" id="PTHR43685">
    <property type="entry name" value="GLYCOSYLTRANSFERASE"/>
    <property type="match status" value="1"/>
</dbReference>
<evidence type="ECO:0000313" key="2">
    <source>
        <dbReference type="EMBL" id="KPV53052.1"/>
    </source>
</evidence>
<accession>A0A0P9DI27</accession>
<proteinExistence type="predicted"/>
<dbReference type="InterPro" id="IPR050834">
    <property type="entry name" value="Glycosyltransf_2"/>
</dbReference>
<dbReference type="EMBL" id="LJCR01000355">
    <property type="protein sequence ID" value="KPV53052.1"/>
    <property type="molecule type" value="Genomic_DNA"/>
</dbReference>
<evidence type="ECO:0000313" key="3">
    <source>
        <dbReference type="Proteomes" id="UP000050509"/>
    </source>
</evidence>
<dbReference type="Gene3D" id="3.90.550.10">
    <property type="entry name" value="Spore Coat Polysaccharide Biosynthesis Protein SpsA, Chain A"/>
    <property type="match status" value="1"/>
</dbReference>
<reference evidence="2 3" key="1">
    <citation type="submission" date="2015-09" db="EMBL/GenBank/DDBJ databases">
        <title>Draft genome sequence of Kouleothrix aurantiaca JCM 19913.</title>
        <authorList>
            <person name="Hemp J."/>
        </authorList>
    </citation>
    <scope>NUCLEOTIDE SEQUENCE [LARGE SCALE GENOMIC DNA]</scope>
    <source>
        <strain evidence="2 3">COM-B</strain>
    </source>
</reference>
<feature type="domain" description="Glycosyltransferase 2-like" evidence="1">
    <location>
        <begin position="5"/>
        <end position="112"/>
    </location>
</feature>
<feature type="non-terminal residue" evidence="2">
    <location>
        <position position="129"/>
    </location>
</feature>
<dbReference type="CDD" id="cd00761">
    <property type="entry name" value="Glyco_tranf_GTA_type"/>
    <property type="match status" value="1"/>
</dbReference>
<evidence type="ECO:0000259" key="1">
    <source>
        <dbReference type="Pfam" id="PF00535"/>
    </source>
</evidence>
<protein>
    <recommendedName>
        <fullName evidence="1">Glycosyltransferase 2-like domain-containing protein</fullName>
    </recommendedName>
</protein>
<comment type="caution">
    <text evidence="2">The sequence shown here is derived from an EMBL/GenBank/DDBJ whole genome shotgun (WGS) entry which is preliminary data.</text>
</comment>
<dbReference type="InterPro" id="IPR001173">
    <property type="entry name" value="Glyco_trans_2-like"/>
</dbReference>
<sequence>MPLVSVIITTRNRAKLLQEALESVLDVEQQGFELEIIVVDDGSTDDTAAMIARYPVIYVRTNGIGMARARNTGLMMANGEFLTLLDDDDVWLPSNVVAQLAVFAQHPEYGVVHAQSQLVHADCTPFGTP</sequence>
<dbReference type="Proteomes" id="UP000050509">
    <property type="component" value="Unassembled WGS sequence"/>
</dbReference>